<keyword evidence="3" id="KW-1185">Reference proteome</keyword>
<accession>A0A4Y2WFW0</accession>
<comment type="caution">
    <text evidence="2">The sequence shown here is derived from an EMBL/GenBank/DDBJ whole genome shotgun (WGS) entry which is preliminary data.</text>
</comment>
<dbReference type="Proteomes" id="UP000499080">
    <property type="component" value="Unassembled WGS sequence"/>
</dbReference>
<name>A0A4Y2WFW0_ARAVE</name>
<reference evidence="2 3" key="1">
    <citation type="journal article" date="2019" name="Sci. Rep.">
        <title>Orb-weaving spider Araneus ventricosus genome elucidates the spidroin gene catalogue.</title>
        <authorList>
            <person name="Kono N."/>
            <person name="Nakamura H."/>
            <person name="Ohtoshi R."/>
            <person name="Moran D.A.P."/>
            <person name="Shinohara A."/>
            <person name="Yoshida Y."/>
            <person name="Fujiwara M."/>
            <person name="Mori M."/>
            <person name="Tomita M."/>
            <person name="Arakawa K."/>
        </authorList>
    </citation>
    <scope>NUCLEOTIDE SEQUENCE [LARGE SCALE GENOMIC DNA]</scope>
</reference>
<proteinExistence type="predicted"/>
<gene>
    <name evidence="2" type="ORF">AVEN_59576_1</name>
</gene>
<protein>
    <submittedName>
        <fullName evidence="2">Uncharacterized protein</fullName>
    </submittedName>
</protein>
<evidence type="ECO:0000256" key="1">
    <source>
        <dbReference type="SAM" id="MobiDB-lite"/>
    </source>
</evidence>
<organism evidence="2 3">
    <name type="scientific">Araneus ventricosus</name>
    <name type="common">Orbweaver spider</name>
    <name type="synonym">Epeira ventricosa</name>
    <dbReference type="NCBI Taxonomy" id="182803"/>
    <lineage>
        <taxon>Eukaryota</taxon>
        <taxon>Metazoa</taxon>
        <taxon>Ecdysozoa</taxon>
        <taxon>Arthropoda</taxon>
        <taxon>Chelicerata</taxon>
        <taxon>Arachnida</taxon>
        <taxon>Araneae</taxon>
        <taxon>Araneomorphae</taxon>
        <taxon>Entelegynae</taxon>
        <taxon>Araneoidea</taxon>
        <taxon>Araneidae</taxon>
        <taxon>Araneus</taxon>
    </lineage>
</organism>
<dbReference type="EMBL" id="BGPR01059506">
    <property type="protein sequence ID" value="GBO35524.1"/>
    <property type="molecule type" value="Genomic_DNA"/>
</dbReference>
<dbReference type="AlphaFoldDB" id="A0A4Y2WFW0"/>
<sequence>MKETGLQAKSYIGISTNVFQSFTCGLSPQREKHIYQVVPLSSGRNRTPKAATVQSKRNPTSFLLSPKSLPPPLFGGRSAPKFTGTPGFNALKSCPLSALKEMSQSFA</sequence>
<evidence type="ECO:0000313" key="2">
    <source>
        <dbReference type="EMBL" id="GBO35524.1"/>
    </source>
</evidence>
<evidence type="ECO:0000313" key="3">
    <source>
        <dbReference type="Proteomes" id="UP000499080"/>
    </source>
</evidence>
<feature type="region of interest" description="Disordered" evidence="1">
    <location>
        <begin position="41"/>
        <end position="78"/>
    </location>
</feature>